<evidence type="ECO:0000313" key="2">
    <source>
        <dbReference type="Proteomes" id="UP001596223"/>
    </source>
</evidence>
<dbReference type="EMBL" id="JBHSQN010000007">
    <property type="protein sequence ID" value="MFC6011799.1"/>
    <property type="molecule type" value="Genomic_DNA"/>
</dbReference>
<dbReference type="Proteomes" id="UP001596223">
    <property type="component" value="Unassembled WGS sequence"/>
</dbReference>
<keyword evidence="2" id="KW-1185">Reference proteome</keyword>
<protein>
    <recommendedName>
        <fullName evidence="3">ESX-1 secretion-associated protein</fullName>
    </recommendedName>
</protein>
<evidence type="ECO:0000313" key="1">
    <source>
        <dbReference type="EMBL" id="MFC6011799.1"/>
    </source>
</evidence>
<dbReference type="RefSeq" id="WP_378604150.1">
    <property type="nucleotide sequence ID" value="NZ_JBHSQN010000007.1"/>
</dbReference>
<name>A0ABW1JSU0_9NOCA</name>
<reference evidence="2" key="1">
    <citation type="journal article" date="2019" name="Int. J. Syst. Evol. Microbiol.">
        <title>The Global Catalogue of Microorganisms (GCM) 10K type strain sequencing project: providing services to taxonomists for standard genome sequencing and annotation.</title>
        <authorList>
            <consortium name="The Broad Institute Genomics Platform"/>
            <consortium name="The Broad Institute Genome Sequencing Center for Infectious Disease"/>
            <person name="Wu L."/>
            <person name="Ma J."/>
        </authorList>
    </citation>
    <scope>NUCLEOTIDE SEQUENCE [LARGE SCALE GENOMIC DNA]</scope>
    <source>
        <strain evidence="2">CCUG 36956</strain>
    </source>
</reference>
<gene>
    <name evidence="1" type="ORF">ACFP3H_12125</name>
</gene>
<proteinExistence type="predicted"/>
<evidence type="ECO:0008006" key="3">
    <source>
        <dbReference type="Google" id="ProtNLM"/>
    </source>
</evidence>
<organism evidence="1 2">
    <name type="scientific">Nocardia lasii</name>
    <dbReference type="NCBI Taxonomy" id="1616107"/>
    <lineage>
        <taxon>Bacteria</taxon>
        <taxon>Bacillati</taxon>
        <taxon>Actinomycetota</taxon>
        <taxon>Actinomycetes</taxon>
        <taxon>Mycobacteriales</taxon>
        <taxon>Nocardiaceae</taxon>
        <taxon>Nocardia</taxon>
    </lineage>
</organism>
<comment type="caution">
    <text evidence="1">The sequence shown here is derived from an EMBL/GenBank/DDBJ whole genome shotgun (WGS) entry which is preliminary data.</text>
</comment>
<accession>A0ABW1JSU0</accession>
<sequence length="98" mass="10790">MSALFQELADQTDEFGDRITDLWRKSLPIADAGGLNLLGTATAMTARLHTLGPHGDPLEQAMLLTIAWADRAKSQLQARVDSIEEFRAQIRDETELPG</sequence>